<dbReference type="Gene3D" id="3.40.50.1820">
    <property type="entry name" value="alpha/beta hydrolase"/>
    <property type="match status" value="1"/>
</dbReference>
<dbReference type="Pfam" id="PF02230">
    <property type="entry name" value="Abhydrolase_2"/>
    <property type="match status" value="1"/>
</dbReference>
<sequence>MYILKQHFYLCFALLFLFLFNCEHSTYAQPTDKPKARYNYLLYLPKDYGEKTVPYPVIIYLHGSSHRGNDLNKLKGYGLPYVIDKGKEVNFIVVSPQCPDGKYWSSENWFDSLYTELKSKYRIDTDRVYLTGISLGGYGTFIGGMDHADKLAAIVPLCGGVNDSDMTRLCSTLKKMPIWTFHGIADNIIPISETERVVKVLEQCKGNVTFTKLENEGHTIQYLYEKDDIYDWMLKWKRGK</sequence>
<keyword evidence="5" id="KW-1185">Reference proteome</keyword>
<evidence type="ECO:0000313" key="5">
    <source>
        <dbReference type="Proteomes" id="UP001597510"/>
    </source>
</evidence>
<reference evidence="5" key="1">
    <citation type="journal article" date="2019" name="Int. J. Syst. Evol. Microbiol.">
        <title>The Global Catalogue of Microorganisms (GCM) 10K type strain sequencing project: providing services to taxonomists for standard genome sequencing and annotation.</title>
        <authorList>
            <consortium name="The Broad Institute Genomics Platform"/>
            <consortium name="The Broad Institute Genome Sequencing Center for Infectious Disease"/>
            <person name="Wu L."/>
            <person name="Ma J."/>
        </authorList>
    </citation>
    <scope>NUCLEOTIDE SEQUENCE [LARGE SCALE GENOMIC DNA]</scope>
    <source>
        <strain evidence="5">KCTC 52344</strain>
    </source>
</reference>
<evidence type="ECO:0000256" key="2">
    <source>
        <dbReference type="SAM" id="SignalP"/>
    </source>
</evidence>
<dbReference type="GO" id="GO:0016787">
    <property type="term" value="F:hydrolase activity"/>
    <property type="evidence" value="ECO:0007669"/>
    <property type="project" value="UniProtKB-KW"/>
</dbReference>
<name>A0ABW5J9P0_9BACT</name>
<comment type="caution">
    <text evidence="4">The sequence shown here is derived from an EMBL/GenBank/DDBJ whole genome shotgun (WGS) entry which is preliminary data.</text>
</comment>
<accession>A0ABW5J9P0</accession>
<dbReference type="Proteomes" id="UP001597510">
    <property type="component" value="Unassembled WGS sequence"/>
</dbReference>
<evidence type="ECO:0000313" key="4">
    <source>
        <dbReference type="EMBL" id="MFD2522518.1"/>
    </source>
</evidence>
<gene>
    <name evidence="4" type="ORF">ACFSR2_16590</name>
</gene>
<evidence type="ECO:0000256" key="1">
    <source>
        <dbReference type="ARBA" id="ARBA00022729"/>
    </source>
</evidence>
<dbReference type="PANTHER" id="PTHR43037">
    <property type="entry name" value="UNNAMED PRODUCT-RELATED"/>
    <property type="match status" value="1"/>
</dbReference>
<dbReference type="InterPro" id="IPR029058">
    <property type="entry name" value="AB_hydrolase_fold"/>
</dbReference>
<keyword evidence="4" id="KW-0378">Hydrolase</keyword>
<feature type="signal peptide" evidence="2">
    <location>
        <begin position="1"/>
        <end position="28"/>
    </location>
</feature>
<evidence type="ECO:0000259" key="3">
    <source>
        <dbReference type="Pfam" id="PF02230"/>
    </source>
</evidence>
<dbReference type="RefSeq" id="WP_340237461.1">
    <property type="nucleotide sequence ID" value="NZ_JBBEWC010000008.1"/>
</dbReference>
<protein>
    <submittedName>
        <fullName evidence="4">Alpha/beta hydrolase-fold protein</fullName>
    </submittedName>
</protein>
<dbReference type="InterPro" id="IPR050955">
    <property type="entry name" value="Plant_Biomass_Hydrol_Est"/>
</dbReference>
<dbReference type="PANTHER" id="PTHR43037:SF1">
    <property type="entry name" value="BLL1128 PROTEIN"/>
    <property type="match status" value="1"/>
</dbReference>
<dbReference type="EMBL" id="JBHULC010000021">
    <property type="protein sequence ID" value="MFD2522518.1"/>
    <property type="molecule type" value="Genomic_DNA"/>
</dbReference>
<dbReference type="InterPro" id="IPR003140">
    <property type="entry name" value="PLipase/COase/thioEstase"/>
</dbReference>
<organism evidence="4 5">
    <name type="scientific">Emticicia soli</name>
    <dbReference type="NCBI Taxonomy" id="2027878"/>
    <lineage>
        <taxon>Bacteria</taxon>
        <taxon>Pseudomonadati</taxon>
        <taxon>Bacteroidota</taxon>
        <taxon>Cytophagia</taxon>
        <taxon>Cytophagales</taxon>
        <taxon>Leadbetterellaceae</taxon>
        <taxon>Emticicia</taxon>
    </lineage>
</organism>
<dbReference type="SUPFAM" id="SSF53474">
    <property type="entry name" value="alpha/beta-Hydrolases"/>
    <property type="match status" value="1"/>
</dbReference>
<keyword evidence="1 2" id="KW-0732">Signal</keyword>
<proteinExistence type="predicted"/>
<feature type="chain" id="PRO_5045104582" evidence="2">
    <location>
        <begin position="29"/>
        <end position="240"/>
    </location>
</feature>
<feature type="domain" description="Phospholipase/carboxylesterase/thioesterase" evidence="3">
    <location>
        <begin position="119"/>
        <end position="221"/>
    </location>
</feature>